<name>A0A158E835_9BURK</name>
<organism evidence="1 2">
    <name type="scientific">Caballeronia calidae</name>
    <dbReference type="NCBI Taxonomy" id="1777139"/>
    <lineage>
        <taxon>Bacteria</taxon>
        <taxon>Pseudomonadati</taxon>
        <taxon>Pseudomonadota</taxon>
        <taxon>Betaproteobacteria</taxon>
        <taxon>Burkholderiales</taxon>
        <taxon>Burkholderiaceae</taxon>
        <taxon>Caballeronia</taxon>
    </lineage>
</organism>
<evidence type="ECO:0000313" key="1">
    <source>
        <dbReference type="EMBL" id="SAL03035.1"/>
    </source>
</evidence>
<dbReference type="EMBL" id="FCOX02000052">
    <property type="protein sequence ID" value="SAL03035.1"/>
    <property type="molecule type" value="Genomic_DNA"/>
</dbReference>
<gene>
    <name evidence="1" type="ORF">AWB78_06485</name>
</gene>
<evidence type="ECO:0000313" key="2">
    <source>
        <dbReference type="Proteomes" id="UP000071859"/>
    </source>
</evidence>
<proteinExistence type="predicted"/>
<sequence length="64" mass="7324">MKRVTIIDVRRKYPPFEKVVEDDANPYFLIDAHVKANGGKPYKAGMSSSAYYGRFWVEEKPVTG</sequence>
<reference evidence="1" key="1">
    <citation type="submission" date="2016-01" db="EMBL/GenBank/DDBJ databases">
        <authorList>
            <person name="Peeters C."/>
        </authorList>
    </citation>
    <scope>NUCLEOTIDE SEQUENCE</scope>
    <source>
        <strain evidence="1">LMG 29321</strain>
    </source>
</reference>
<accession>A0A158E835</accession>
<dbReference type="AlphaFoldDB" id="A0A158E835"/>
<protein>
    <submittedName>
        <fullName evidence="1">Uncharacterized protein</fullName>
    </submittedName>
</protein>
<comment type="caution">
    <text evidence="1">The sequence shown here is derived from an EMBL/GenBank/DDBJ whole genome shotgun (WGS) entry which is preliminary data.</text>
</comment>
<keyword evidence="2" id="KW-1185">Reference proteome</keyword>
<dbReference type="Proteomes" id="UP000071859">
    <property type="component" value="Unassembled WGS sequence"/>
</dbReference>
<dbReference type="RefSeq" id="WP_062610600.1">
    <property type="nucleotide sequence ID" value="NZ_FCOX02000052.1"/>
</dbReference>